<evidence type="ECO:0000313" key="3">
    <source>
        <dbReference type="EMBL" id="CAH0104713.1"/>
    </source>
</evidence>
<evidence type="ECO:0000256" key="2">
    <source>
        <dbReference type="SAM" id="SignalP"/>
    </source>
</evidence>
<dbReference type="PROSITE" id="PS51257">
    <property type="entry name" value="PROKAR_LIPOPROTEIN"/>
    <property type="match status" value="1"/>
</dbReference>
<feature type="compositionally biased region" description="Polar residues" evidence="1">
    <location>
        <begin position="201"/>
        <end position="222"/>
    </location>
</feature>
<evidence type="ECO:0008006" key="5">
    <source>
        <dbReference type="Google" id="ProtNLM"/>
    </source>
</evidence>
<dbReference type="OrthoDB" id="6349219at2759"/>
<feature type="signal peptide" evidence="2">
    <location>
        <begin position="1"/>
        <end position="21"/>
    </location>
</feature>
<reference evidence="3" key="1">
    <citation type="submission" date="2021-11" db="EMBL/GenBank/DDBJ databases">
        <authorList>
            <person name="Schell T."/>
        </authorList>
    </citation>
    <scope>NUCLEOTIDE SEQUENCE</scope>
    <source>
        <strain evidence="3">M5</strain>
    </source>
</reference>
<feature type="region of interest" description="Disordered" evidence="1">
    <location>
        <begin position="191"/>
        <end position="227"/>
    </location>
</feature>
<comment type="caution">
    <text evidence="3">The sequence shown here is derived from an EMBL/GenBank/DDBJ whole genome shotgun (WGS) entry which is preliminary data.</text>
</comment>
<proteinExistence type="predicted"/>
<gene>
    <name evidence="3" type="ORF">DGAL_LOCUS7627</name>
</gene>
<dbReference type="EMBL" id="CAKKLH010000151">
    <property type="protein sequence ID" value="CAH0104713.1"/>
    <property type="molecule type" value="Genomic_DNA"/>
</dbReference>
<feature type="compositionally biased region" description="Polar residues" evidence="1">
    <location>
        <begin position="156"/>
        <end position="168"/>
    </location>
</feature>
<name>A0A8J2RTR9_9CRUS</name>
<protein>
    <recommendedName>
        <fullName evidence="5">Dual oxidase</fullName>
    </recommendedName>
</protein>
<dbReference type="AlphaFoldDB" id="A0A8J2RTR9"/>
<evidence type="ECO:0000256" key="1">
    <source>
        <dbReference type="SAM" id="MobiDB-lite"/>
    </source>
</evidence>
<organism evidence="3 4">
    <name type="scientific">Daphnia galeata</name>
    <dbReference type="NCBI Taxonomy" id="27404"/>
    <lineage>
        <taxon>Eukaryota</taxon>
        <taxon>Metazoa</taxon>
        <taxon>Ecdysozoa</taxon>
        <taxon>Arthropoda</taxon>
        <taxon>Crustacea</taxon>
        <taxon>Branchiopoda</taxon>
        <taxon>Diplostraca</taxon>
        <taxon>Cladocera</taxon>
        <taxon>Anomopoda</taxon>
        <taxon>Daphniidae</taxon>
        <taxon>Daphnia</taxon>
    </lineage>
</organism>
<keyword evidence="2" id="KW-0732">Signal</keyword>
<keyword evidence="4" id="KW-1185">Reference proteome</keyword>
<feature type="region of interest" description="Disordered" evidence="1">
    <location>
        <begin position="90"/>
        <end position="111"/>
    </location>
</feature>
<feature type="region of interest" description="Disordered" evidence="1">
    <location>
        <begin position="146"/>
        <end position="175"/>
    </location>
</feature>
<evidence type="ECO:0000313" key="4">
    <source>
        <dbReference type="Proteomes" id="UP000789390"/>
    </source>
</evidence>
<accession>A0A8J2RTR9</accession>
<sequence length="311" mass="35204">MFSAKILVSALLLITAGSCSAQFDEGGFPEVLKRAAFEEIIGNYYAFDPFLQTGRKGRELNNGATTDELQHFTAIEPIFESSPPEDLTYYSIPPAFTRSSSESNDRDDFQDSAITSRPSAVHHDLHNTNSRPLFKFETEFNSFDNDDYPPYPPFLTEQSLRQQQQLSPDVSPAAEKSLPKYVIGVAGEEGTEDNFFDTKPRSPSTVRRQQTIYQPDSSSRQTVPAELDESPFARRTLRYVNVEDLLPRYNNRPTRFNRHRSAAEDISSKRNIRNGHYIASKVLWRDPHLANGQQRNSRSLGGVIRPSVYAD</sequence>
<feature type="chain" id="PRO_5035298425" description="Dual oxidase" evidence="2">
    <location>
        <begin position="22"/>
        <end position="311"/>
    </location>
</feature>
<feature type="region of interest" description="Disordered" evidence="1">
    <location>
        <begin position="290"/>
        <end position="311"/>
    </location>
</feature>
<dbReference type="Proteomes" id="UP000789390">
    <property type="component" value="Unassembled WGS sequence"/>
</dbReference>